<evidence type="ECO:0000313" key="1">
    <source>
        <dbReference type="EMBL" id="CAD8450753.1"/>
    </source>
</evidence>
<accession>A0A7S0DCS0</accession>
<proteinExistence type="predicted"/>
<dbReference type="AlphaFoldDB" id="A0A7S0DCS0"/>
<organism evidence="1">
    <name type="scientific">Amorphochlora amoebiformis</name>
    <dbReference type="NCBI Taxonomy" id="1561963"/>
    <lineage>
        <taxon>Eukaryota</taxon>
        <taxon>Sar</taxon>
        <taxon>Rhizaria</taxon>
        <taxon>Cercozoa</taxon>
        <taxon>Chlorarachniophyceae</taxon>
        <taxon>Amorphochlora</taxon>
    </lineage>
</organism>
<protein>
    <submittedName>
        <fullName evidence="1">Uncharacterized protein</fullName>
    </submittedName>
</protein>
<dbReference type="EMBL" id="HBEM01015426">
    <property type="protein sequence ID" value="CAD8450753.1"/>
    <property type="molecule type" value="Transcribed_RNA"/>
</dbReference>
<gene>
    <name evidence="1" type="ORF">LAMO00422_LOCUS10639</name>
</gene>
<reference evidence="1" key="1">
    <citation type="submission" date="2021-01" db="EMBL/GenBank/DDBJ databases">
        <authorList>
            <person name="Corre E."/>
            <person name="Pelletier E."/>
            <person name="Niang G."/>
            <person name="Scheremetjew M."/>
            <person name="Finn R."/>
            <person name="Kale V."/>
            <person name="Holt S."/>
            <person name="Cochrane G."/>
            <person name="Meng A."/>
            <person name="Brown T."/>
            <person name="Cohen L."/>
        </authorList>
    </citation>
    <scope>NUCLEOTIDE SEQUENCE</scope>
    <source>
        <strain evidence="1">CCMP2058</strain>
    </source>
</reference>
<sequence length="244" mass="27873">MSFSKKVDLGDPTYAPLLVEALALKDQPLRALELLMESKTELSWRGSLVLAHGLKIHHDGIKAYYHMLARSKLSPPSEHVLGIIMLANSNRLETAWSIYEEARRYLPVDSNRSFLDNILVRIAAIHGDWRTLNILSGLQVESNFVSDYLVRGYFAARRFNLAYGYLLNEEAPLEHTIQYALQEAVKMENVKLMQDLAEIYNQRISSSSSLEDLDSNISLFAQDLPVVKRCPWMLGHIKKLEMIR</sequence>
<name>A0A7S0DCS0_9EUKA</name>